<evidence type="ECO:0000313" key="5">
    <source>
        <dbReference type="Proteomes" id="UP001212997"/>
    </source>
</evidence>
<feature type="transmembrane region" description="Helical" evidence="3">
    <location>
        <begin position="59"/>
        <end position="85"/>
    </location>
</feature>
<sequence length="240" mass="27689">MSIPNHFPNSNLPSILETKKMLKSDNPESPSFRPLPDARRSTPDFHDLRPSDLSPTDRLLFFILLFFSGLFKIFAIFFFACFFLIQLLRPQVLYRLQDELGLLDPISQTSILFGPPLTSGPYQLADLENIKDVLEDTEENLEALQSAIGLVETQFRDLQLKHQRTRRVLPFLDVDDGDKIADALSNIVSWGFVESEPRIEFARAVEDTIHRLQHPDLSFQSDLQFMWFTFRAGIYSHPYP</sequence>
<evidence type="ECO:0000256" key="3">
    <source>
        <dbReference type="SAM" id="Phobius"/>
    </source>
</evidence>
<reference evidence="4" key="1">
    <citation type="submission" date="2022-07" db="EMBL/GenBank/DDBJ databases">
        <title>Genome Sequence of Physisporinus lineatus.</title>
        <authorList>
            <person name="Buettner E."/>
        </authorList>
    </citation>
    <scope>NUCLEOTIDE SEQUENCE</scope>
    <source>
        <strain evidence="4">VT162</strain>
    </source>
</reference>
<feature type="coiled-coil region" evidence="1">
    <location>
        <begin position="124"/>
        <end position="154"/>
    </location>
</feature>
<feature type="compositionally biased region" description="Basic and acidic residues" evidence="2">
    <location>
        <begin position="36"/>
        <end position="46"/>
    </location>
</feature>
<name>A0AAD5YEL9_9APHY</name>
<protein>
    <submittedName>
        <fullName evidence="4">Uncharacterized protein</fullName>
    </submittedName>
</protein>
<keyword evidence="1" id="KW-0175">Coiled coil</keyword>
<gene>
    <name evidence="4" type="ORF">NLI96_g7764</name>
</gene>
<keyword evidence="3" id="KW-1133">Transmembrane helix</keyword>
<evidence type="ECO:0000256" key="2">
    <source>
        <dbReference type="SAM" id="MobiDB-lite"/>
    </source>
</evidence>
<dbReference type="AlphaFoldDB" id="A0AAD5YEL9"/>
<organism evidence="4 5">
    <name type="scientific">Meripilus lineatus</name>
    <dbReference type="NCBI Taxonomy" id="2056292"/>
    <lineage>
        <taxon>Eukaryota</taxon>
        <taxon>Fungi</taxon>
        <taxon>Dikarya</taxon>
        <taxon>Basidiomycota</taxon>
        <taxon>Agaricomycotina</taxon>
        <taxon>Agaricomycetes</taxon>
        <taxon>Polyporales</taxon>
        <taxon>Meripilaceae</taxon>
        <taxon>Meripilus</taxon>
    </lineage>
</organism>
<keyword evidence="5" id="KW-1185">Reference proteome</keyword>
<dbReference type="Proteomes" id="UP001212997">
    <property type="component" value="Unassembled WGS sequence"/>
</dbReference>
<keyword evidence="3" id="KW-0472">Membrane</keyword>
<feature type="region of interest" description="Disordered" evidence="2">
    <location>
        <begin position="23"/>
        <end position="46"/>
    </location>
</feature>
<accession>A0AAD5YEL9</accession>
<keyword evidence="3" id="KW-0812">Transmembrane</keyword>
<evidence type="ECO:0000313" key="4">
    <source>
        <dbReference type="EMBL" id="KAJ3481301.1"/>
    </source>
</evidence>
<dbReference type="EMBL" id="JANAWD010000329">
    <property type="protein sequence ID" value="KAJ3481301.1"/>
    <property type="molecule type" value="Genomic_DNA"/>
</dbReference>
<comment type="caution">
    <text evidence="4">The sequence shown here is derived from an EMBL/GenBank/DDBJ whole genome shotgun (WGS) entry which is preliminary data.</text>
</comment>
<evidence type="ECO:0000256" key="1">
    <source>
        <dbReference type="SAM" id="Coils"/>
    </source>
</evidence>
<proteinExistence type="predicted"/>